<keyword evidence="8 10" id="KW-0175">Coiled coil</keyword>
<dbReference type="Proteomes" id="UP000728032">
    <property type="component" value="Unassembled WGS sequence"/>
</dbReference>
<evidence type="ECO:0000256" key="11">
    <source>
        <dbReference type="SAM" id="MobiDB-lite"/>
    </source>
</evidence>
<feature type="coiled-coil region" evidence="10">
    <location>
        <begin position="82"/>
        <end position="134"/>
    </location>
</feature>
<dbReference type="GO" id="GO:0006283">
    <property type="term" value="P:transcription-coupled nucleotide-excision repair"/>
    <property type="evidence" value="ECO:0007669"/>
    <property type="project" value="TreeGrafter"/>
</dbReference>
<comment type="subcellular location">
    <subcellularLocation>
        <location evidence="1">Chromosome</location>
    </subcellularLocation>
</comment>
<dbReference type="PANTHER" id="PTHR28670">
    <property type="entry name" value="UV-STIMULATED SCAFFOLD PROTEIN A"/>
    <property type="match status" value="1"/>
</dbReference>
<reference evidence="13" key="1">
    <citation type="submission" date="2020-11" db="EMBL/GenBank/DDBJ databases">
        <authorList>
            <person name="Tran Van P."/>
        </authorList>
    </citation>
    <scope>NUCLEOTIDE SEQUENCE</scope>
</reference>
<keyword evidence="5" id="KW-0227">DNA damage</keyword>
<evidence type="ECO:0000256" key="4">
    <source>
        <dbReference type="ARBA" id="ARBA00022723"/>
    </source>
</evidence>
<evidence type="ECO:0000256" key="9">
    <source>
        <dbReference type="ARBA" id="ARBA00023204"/>
    </source>
</evidence>
<name>A0A7R9QPK7_9ACAR</name>
<evidence type="ECO:0000256" key="3">
    <source>
        <dbReference type="ARBA" id="ARBA00022454"/>
    </source>
</evidence>
<evidence type="ECO:0000313" key="14">
    <source>
        <dbReference type="Proteomes" id="UP000728032"/>
    </source>
</evidence>
<evidence type="ECO:0000256" key="6">
    <source>
        <dbReference type="ARBA" id="ARBA00022771"/>
    </source>
</evidence>
<dbReference type="OrthoDB" id="5594015at2759"/>
<feature type="domain" description="UV-stimulated scaffold protein A C-terminal" evidence="12">
    <location>
        <begin position="329"/>
        <end position="370"/>
    </location>
</feature>
<gene>
    <name evidence="13" type="ORF">ONB1V03_LOCUS9164</name>
</gene>
<evidence type="ECO:0000313" key="13">
    <source>
        <dbReference type="EMBL" id="CAD7652503.1"/>
    </source>
</evidence>
<feature type="compositionally biased region" description="Acidic residues" evidence="11">
    <location>
        <begin position="266"/>
        <end position="276"/>
    </location>
</feature>
<feature type="region of interest" description="Disordered" evidence="11">
    <location>
        <begin position="298"/>
        <end position="329"/>
    </location>
</feature>
<dbReference type="PANTHER" id="PTHR28670:SF1">
    <property type="entry name" value="UV-STIMULATED SCAFFOLD PROTEIN A"/>
    <property type="match status" value="1"/>
</dbReference>
<dbReference type="EMBL" id="OC920449">
    <property type="protein sequence ID" value="CAD7652503.1"/>
    <property type="molecule type" value="Genomic_DNA"/>
</dbReference>
<evidence type="ECO:0000259" key="12">
    <source>
        <dbReference type="Pfam" id="PF09740"/>
    </source>
</evidence>
<dbReference type="InterPro" id="IPR018610">
    <property type="entry name" value="UVSSA"/>
</dbReference>
<organism evidence="13">
    <name type="scientific">Oppiella nova</name>
    <dbReference type="NCBI Taxonomy" id="334625"/>
    <lineage>
        <taxon>Eukaryota</taxon>
        <taxon>Metazoa</taxon>
        <taxon>Ecdysozoa</taxon>
        <taxon>Arthropoda</taxon>
        <taxon>Chelicerata</taxon>
        <taxon>Arachnida</taxon>
        <taxon>Acari</taxon>
        <taxon>Acariformes</taxon>
        <taxon>Sarcoptiformes</taxon>
        <taxon>Oribatida</taxon>
        <taxon>Brachypylina</taxon>
        <taxon>Oppioidea</taxon>
        <taxon>Oppiidae</taxon>
        <taxon>Oppiella</taxon>
    </lineage>
</organism>
<evidence type="ECO:0000256" key="2">
    <source>
        <dbReference type="ARBA" id="ARBA00009240"/>
    </source>
</evidence>
<evidence type="ECO:0000256" key="1">
    <source>
        <dbReference type="ARBA" id="ARBA00004286"/>
    </source>
</evidence>
<protein>
    <recommendedName>
        <fullName evidence="12">UV-stimulated scaffold protein A C-terminal domain-containing protein</fullName>
    </recommendedName>
</protein>
<dbReference type="EMBL" id="CAJPVJ010005624">
    <property type="protein sequence ID" value="CAG2169690.1"/>
    <property type="molecule type" value="Genomic_DNA"/>
</dbReference>
<keyword evidence="14" id="KW-1185">Reference proteome</keyword>
<dbReference type="GO" id="GO:0009411">
    <property type="term" value="P:response to UV"/>
    <property type="evidence" value="ECO:0007669"/>
    <property type="project" value="InterPro"/>
</dbReference>
<dbReference type="GO" id="GO:0005694">
    <property type="term" value="C:chromosome"/>
    <property type="evidence" value="ECO:0007669"/>
    <property type="project" value="UniProtKB-SubCell"/>
</dbReference>
<dbReference type="GO" id="GO:0000993">
    <property type="term" value="F:RNA polymerase II complex binding"/>
    <property type="evidence" value="ECO:0007669"/>
    <property type="project" value="TreeGrafter"/>
</dbReference>
<dbReference type="Pfam" id="PF09740">
    <property type="entry name" value="DUF2043"/>
    <property type="match status" value="1"/>
</dbReference>
<keyword evidence="3" id="KW-0158">Chromosome</keyword>
<evidence type="ECO:0000256" key="10">
    <source>
        <dbReference type="SAM" id="Coils"/>
    </source>
</evidence>
<feature type="compositionally biased region" description="Polar residues" evidence="11">
    <location>
        <begin position="304"/>
        <end position="317"/>
    </location>
</feature>
<sequence length="472" mass="55066">MMIVSELFQRSHRFRLQVIENMNQLFELCLELNPNRKLPKPKTFADRLKQLTIDCLEKWSQEFGDGYEELRSAVKYLKDNRLMDLNERVVQNRVQRQRADEEIRRRENVLKLKVEKCVEEFRQLAEEVVSLSKQINSCFELLMPRVVDTTQDNSVSDEYSDRVRHLNDFSVDILIQPFVEIVDNEDTNPIICNLRELHSELSKILENRLKRLIVVMSKGYNLCESDLKKAIDLKCRIESISQKFIELKIIKPSEELDVNHGTDNTNNDDSDDDFEEVPEKEGLELIIPEHLRHEYGLEPLDHSMPSTSNASSSCGEASQTSSTEPQSETLNGLQCNARLPSGKLCPRRDAQKCPFHGVIVERDSNGDPIAEEDRRREAIRIANELPEWQNPKLLRELKAGTGIDLTLNSSRKRLKKYPKLQDIKKPSDNPRKRLERKIFNKGVRERVEKDLNDIQSRNQTHFEDQWNYSLQN</sequence>
<keyword evidence="6" id="KW-0863">Zinc-finger</keyword>
<keyword evidence="7" id="KW-0862">Zinc</keyword>
<feature type="compositionally biased region" description="Low complexity" evidence="11">
    <location>
        <begin position="318"/>
        <end position="329"/>
    </location>
</feature>
<feature type="region of interest" description="Disordered" evidence="11">
    <location>
        <begin position="257"/>
        <end position="277"/>
    </location>
</feature>
<dbReference type="AlphaFoldDB" id="A0A7R9QPK7"/>
<keyword evidence="4" id="KW-0479">Metal-binding</keyword>
<evidence type="ECO:0000256" key="7">
    <source>
        <dbReference type="ARBA" id="ARBA00022833"/>
    </source>
</evidence>
<keyword evidence="9" id="KW-0234">DNA repair</keyword>
<dbReference type="InterPro" id="IPR049431">
    <property type="entry name" value="UVSSA_C"/>
</dbReference>
<proteinExistence type="inferred from homology"/>
<evidence type="ECO:0000256" key="8">
    <source>
        <dbReference type="ARBA" id="ARBA00023054"/>
    </source>
</evidence>
<accession>A0A7R9QPK7</accession>
<evidence type="ECO:0000256" key="5">
    <source>
        <dbReference type="ARBA" id="ARBA00022763"/>
    </source>
</evidence>
<dbReference type="GO" id="GO:0008270">
    <property type="term" value="F:zinc ion binding"/>
    <property type="evidence" value="ECO:0007669"/>
    <property type="project" value="UniProtKB-KW"/>
</dbReference>
<comment type="similarity">
    <text evidence="2">Belongs to the UVSSA family.</text>
</comment>
<dbReference type="Pfam" id="PF20867">
    <property type="entry name" value="UVSSA_N"/>
    <property type="match status" value="1"/>
</dbReference>
<dbReference type="InterPro" id="IPR049408">
    <property type="entry name" value="UVSSA_N_a-solenoid_rpt"/>
</dbReference>